<dbReference type="HOGENOM" id="CLU_2802176_0_0_2"/>
<accession>Q8TPC1</accession>
<dbReference type="AlphaFoldDB" id="Q8TPC1"/>
<reference evidence="1 2" key="1">
    <citation type="journal article" date="2002" name="Genome Res.">
        <title>The genome of Methanosarcina acetivorans reveals extensive metabolic and physiological diversity.</title>
        <authorList>
            <person name="Galagan J.E."/>
            <person name="Nusbaum C."/>
            <person name="Roy A."/>
            <person name="Endrizzi M.G."/>
            <person name="Macdonald P."/>
            <person name="FitzHugh W."/>
            <person name="Calvo S."/>
            <person name="Engels R."/>
            <person name="Smirnov S."/>
            <person name="Atnoor D."/>
            <person name="Brown A."/>
            <person name="Allen N."/>
            <person name="Naylor J."/>
            <person name="Stange-Thomann N."/>
            <person name="DeArellano K."/>
            <person name="Johnson R."/>
            <person name="Linton L."/>
            <person name="McEwan P."/>
            <person name="McKernan K."/>
            <person name="Talamas J."/>
            <person name="Tirrell A."/>
            <person name="Ye W."/>
            <person name="Zimmer A."/>
            <person name="Barber R.D."/>
            <person name="Cann I."/>
            <person name="Graham D.E."/>
            <person name="Grahame D.A."/>
            <person name="Guss A."/>
            <person name="Hedderich R."/>
            <person name="Ingram-Smith C."/>
            <person name="Kuettner C.H."/>
            <person name="Krzycki J.A."/>
            <person name="Leigh J.A."/>
            <person name="Li W."/>
            <person name="Liu J."/>
            <person name="Mukhopadhyay B."/>
            <person name="Reeve J.N."/>
            <person name="Smith K."/>
            <person name="Springer T.A."/>
            <person name="Umayam L.A."/>
            <person name="White O."/>
            <person name="White R.H."/>
            <person name="de Macario E.C."/>
            <person name="Ferry J.G."/>
            <person name="Jarrell K.F."/>
            <person name="Jing H."/>
            <person name="Macario A.J.L."/>
            <person name="Paulsen I."/>
            <person name="Pritchett M."/>
            <person name="Sowers K.R."/>
            <person name="Swanson R.V."/>
            <person name="Zinder S.H."/>
            <person name="Lander E."/>
            <person name="Metcalf W.W."/>
            <person name="Birren B."/>
        </authorList>
    </citation>
    <scope>NUCLEOTIDE SEQUENCE [LARGE SCALE GENOMIC DNA]</scope>
    <source>
        <strain evidence="2">ATCC 35395 / DSM 2834 / JCM 12185 / C2A</strain>
    </source>
</reference>
<dbReference type="EnsemblBacteria" id="AAM05395">
    <property type="protein sequence ID" value="AAM05395"/>
    <property type="gene ID" value="MA_1992"/>
</dbReference>
<dbReference type="STRING" id="188937.MA_1992"/>
<dbReference type="EMBL" id="AE010299">
    <property type="protein sequence ID" value="AAM05395.1"/>
    <property type="molecule type" value="Genomic_DNA"/>
</dbReference>
<dbReference type="KEGG" id="mac:MA_1992"/>
<dbReference type="Proteomes" id="UP000002487">
    <property type="component" value="Chromosome"/>
</dbReference>
<name>Q8TPC1_METAC</name>
<proteinExistence type="predicted"/>
<dbReference type="RefSeq" id="WP_011021987.1">
    <property type="nucleotide sequence ID" value="NC_003552.1"/>
</dbReference>
<dbReference type="GeneID" id="1473881"/>
<sequence>MLKLLERMKILEKPGKPGAWFRNKNRIRIIYFFLNINVEKLSGKLILFSKNEIMEFSINAKIASMQK</sequence>
<gene>
    <name evidence="1" type="ordered locus">MA_1992</name>
</gene>
<organism evidence="1 2">
    <name type="scientific">Methanosarcina acetivorans (strain ATCC 35395 / DSM 2834 / JCM 12185 / C2A)</name>
    <dbReference type="NCBI Taxonomy" id="188937"/>
    <lineage>
        <taxon>Archaea</taxon>
        <taxon>Methanobacteriati</taxon>
        <taxon>Methanobacteriota</taxon>
        <taxon>Stenosarchaea group</taxon>
        <taxon>Methanomicrobia</taxon>
        <taxon>Methanosarcinales</taxon>
        <taxon>Methanosarcinaceae</taxon>
        <taxon>Methanosarcina</taxon>
    </lineage>
</organism>
<protein>
    <submittedName>
        <fullName evidence="1">Uncharacterized protein</fullName>
    </submittedName>
</protein>
<keyword evidence="2" id="KW-1185">Reference proteome</keyword>
<dbReference type="InParanoid" id="Q8TPC1"/>
<evidence type="ECO:0000313" key="2">
    <source>
        <dbReference type="Proteomes" id="UP000002487"/>
    </source>
</evidence>
<evidence type="ECO:0000313" key="1">
    <source>
        <dbReference type="EMBL" id="AAM05395.1"/>
    </source>
</evidence>